<evidence type="ECO:0000259" key="2">
    <source>
        <dbReference type="Pfam" id="PF01909"/>
    </source>
</evidence>
<dbReference type="CDD" id="cd05403">
    <property type="entry name" value="NT_KNTase_like"/>
    <property type="match status" value="1"/>
</dbReference>
<dbReference type="Proteomes" id="UP000520198">
    <property type="component" value="Unassembled WGS sequence"/>
</dbReference>
<evidence type="ECO:0000313" key="3">
    <source>
        <dbReference type="EMBL" id="NVD39007.1"/>
    </source>
</evidence>
<evidence type="ECO:0000313" key="4">
    <source>
        <dbReference type="Proteomes" id="UP000520198"/>
    </source>
</evidence>
<reference evidence="3 4" key="1">
    <citation type="submission" date="2020-06" db="EMBL/GenBank/DDBJ databases">
        <authorList>
            <person name="Grouzdev D.S."/>
        </authorList>
    </citation>
    <scope>NUCLEOTIDE SEQUENCE [LARGE SCALE GENOMIC DNA]</scope>
    <source>
        <strain evidence="3 4">HO-A22</strain>
    </source>
</reference>
<comment type="caution">
    <text evidence="3">The sequence shown here is derived from an EMBL/GenBank/DDBJ whole genome shotgun (WGS) entry which is preliminary data.</text>
</comment>
<evidence type="ECO:0000256" key="1">
    <source>
        <dbReference type="SAM" id="MobiDB-lite"/>
    </source>
</evidence>
<feature type="region of interest" description="Disordered" evidence="1">
    <location>
        <begin position="244"/>
        <end position="266"/>
    </location>
</feature>
<sequence>MADAVGNRKTGLPLGEARAEQRIQAVAAAETILGERYPDALFAIAAGSILRGDGTPSSDIDLVVLHEQLDAAWRESFTTGGFPVEAFVHDFETLNWFVDQDVAGGYPVLLDMVAGGTVIGRDIGRGEVLQAQARARLSCVPDELAAERRNALRYHITDLLDDLKDERPPAEIRGITIALHQPLCDLALLGRGHWSGKGKWLPRLLQRLDPELAQRFDDAFRLAGEGQADALVALAQDELGRHGGRLFDGDRRDAPPAARRPGGLSG</sequence>
<dbReference type="InterPro" id="IPR002934">
    <property type="entry name" value="Polymerase_NTP_transf_dom"/>
</dbReference>
<feature type="compositionally biased region" description="Basic and acidic residues" evidence="1">
    <location>
        <begin position="244"/>
        <end position="254"/>
    </location>
</feature>
<keyword evidence="3" id="KW-0808">Transferase</keyword>
<gene>
    <name evidence="3" type="ORF">HT585_09090</name>
</gene>
<dbReference type="Pfam" id="PF01909">
    <property type="entry name" value="NTP_transf_2"/>
    <property type="match status" value="1"/>
</dbReference>
<name>A0A7Y6Q4P4_9HYPH</name>
<dbReference type="GO" id="GO:0016779">
    <property type="term" value="F:nucleotidyltransferase activity"/>
    <property type="evidence" value="ECO:0007669"/>
    <property type="project" value="InterPro"/>
</dbReference>
<feature type="compositionally biased region" description="Low complexity" evidence="1">
    <location>
        <begin position="255"/>
        <end position="266"/>
    </location>
</feature>
<dbReference type="Gene3D" id="3.30.460.10">
    <property type="entry name" value="Beta Polymerase, domain 2"/>
    <property type="match status" value="1"/>
</dbReference>
<protein>
    <submittedName>
        <fullName evidence="3">Nucleotidyltransferase domain-containing protein</fullName>
    </submittedName>
</protein>
<keyword evidence="4" id="KW-1185">Reference proteome</keyword>
<dbReference type="InterPro" id="IPR043519">
    <property type="entry name" value="NT_sf"/>
</dbReference>
<proteinExistence type="predicted"/>
<feature type="domain" description="Polymerase nucleotidyl transferase" evidence="2">
    <location>
        <begin position="31"/>
        <end position="69"/>
    </location>
</feature>
<dbReference type="SUPFAM" id="SSF81301">
    <property type="entry name" value="Nucleotidyltransferase"/>
    <property type="match status" value="1"/>
</dbReference>
<dbReference type="RefSeq" id="WP_176352604.1">
    <property type="nucleotide sequence ID" value="NZ_JABWDU010000002.1"/>
</dbReference>
<accession>A0A7Y6Q4P4</accession>
<organism evidence="3 4">
    <name type="scientific">Ensifer oleiphilus</name>
    <dbReference type="NCBI Taxonomy" id="2742698"/>
    <lineage>
        <taxon>Bacteria</taxon>
        <taxon>Pseudomonadati</taxon>
        <taxon>Pseudomonadota</taxon>
        <taxon>Alphaproteobacteria</taxon>
        <taxon>Hyphomicrobiales</taxon>
        <taxon>Rhizobiaceae</taxon>
        <taxon>Sinorhizobium/Ensifer group</taxon>
        <taxon>Ensifer</taxon>
    </lineage>
</organism>
<dbReference type="EMBL" id="JABWDU010000002">
    <property type="protein sequence ID" value="NVD39007.1"/>
    <property type="molecule type" value="Genomic_DNA"/>
</dbReference>
<dbReference type="AlphaFoldDB" id="A0A7Y6Q4P4"/>